<dbReference type="GO" id="GO:0006302">
    <property type="term" value="P:double-strand break repair"/>
    <property type="evidence" value="ECO:0007669"/>
    <property type="project" value="TreeGrafter"/>
</dbReference>
<comment type="similarity">
    <text evidence="1 7">Belongs to the RecO family.</text>
</comment>
<comment type="caution">
    <text evidence="9">The sequence shown here is derived from an EMBL/GenBank/DDBJ whole genome shotgun (WGS) entry which is preliminary data.</text>
</comment>
<evidence type="ECO:0000256" key="5">
    <source>
        <dbReference type="ARBA" id="ARBA00023204"/>
    </source>
</evidence>
<name>A0A1F5Z262_9BACT</name>
<dbReference type="InterPro" id="IPR042242">
    <property type="entry name" value="RecO_C"/>
</dbReference>
<gene>
    <name evidence="7" type="primary">recO</name>
    <name evidence="9" type="ORF">A2777_05960</name>
</gene>
<keyword evidence="3 7" id="KW-0227">DNA damage</keyword>
<dbReference type="PANTHER" id="PTHR33991:SF1">
    <property type="entry name" value="DNA REPAIR PROTEIN RECO"/>
    <property type="match status" value="1"/>
</dbReference>
<dbReference type="InterPro" id="IPR012340">
    <property type="entry name" value="NA-bd_OB-fold"/>
</dbReference>
<dbReference type="NCBIfam" id="TIGR00613">
    <property type="entry name" value="reco"/>
    <property type="match status" value="1"/>
</dbReference>
<comment type="function">
    <text evidence="7">Involved in DNA repair and RecF pathway recombination.</text>
</comment>
<evidence type="ECO:0000256" key="1">
    <source>
        <dbReference type="ARBA" id="ARBA00007452"/>
    </source>
</evidence>
<dbReference type="PANTHER" id="PTHR33991">
    <property type="entry name" value="DNA REPAIR PROTEIN RECO"/>
    <property type="match status" value="1"/>
</dbReference>
<dbReference type="GO" id="GO:0043590">
    <property type="term" value="C:bacterial nucleoid"/>
    <property type="evidence" value="ECO:0007669"/>
    <property type="project" value="TreeGrafter"/>
</dbReference>
<evidence type="ECO:0000256" key="3">
    <source>
        <dbReference type="ARBA" id="ARBA00022763"/>
    </source>
</evidence>
<evidence type="ECO:0000256" key="7">
    <source>
        <dbReference type="HAMAP-Rule" id="MF_00201"/>
    </source>
</evidence>
<feature type="domain" description="DNA replication/recombination mediator RecO N-terminal" evidence="8">
    <location>
        <begin position="1"/>
        <end position="79"/>
    </location>
</feature>
<dbReference type="AlphaFoldDB" id="A0A1F5Z262"/>
<keyword evidence="4 7" id="KW-0233">DNA recombination</keyword>
<dbReference type="HAMAP" id="MF_00201">
    <property type="entry name" value="RecO"/>
    <property type="match status" value="1"/>
</dbReference>
<keyword evidence="5 7" id="KW-0234">DNA repair</keyword>
<dbReference type="InterPro" id="IPR037278">
    <property type="entry name" value="ARFGAP/RecO"/>
</dbReference>
<dbReference type="SUPFAM" id="SSF50249">
    <property type="entry name" value="Nucleic acid-binding proteins"/>
    <property type="match status" value="1"/>
</dbReference>
<organism evidence="9 10">
    <name type="scientific">Candidatus Gottesmanbacteria bacterium RIFCSPHIGHO2_01_FULL_40_15</name>
    <dbReference type="NCBI Taxonomy" id="1798376"/>
    <lineage>
        <taxon>Bacteria</taxon>
        <taxon>Candidatus Gottesmaniibacteriota</taxon>
    </lineage>
</organism>
<dbReference type="Gene3D" id="1.20.1440.120">
    <property type="entry name" value="Recombination protein O, C-terminal domain"/>
    <property type="match status" value="1"/>
</dbReference>
<evidence type="ECO:0000313" key="10">
    <source>
        <dbReference type="Proteomes" id="UP000177354"/>
    </source>
</evidence>
<dbReference type="Gene3D" id="2.40.50.140">
    <property type="entry name" value="Nucleic acid-binding proteins"/>
    <property type="match status" value="1"/>
</dbReference>
<evidence type="ECO:0000256" key="2">
    <source>
        <dbReference type="ARBA" id="ARBA00021310"/>
    </source>
</evidence>
<dbReference type="EMBL" id="MFJF01000015">
    <property type="protein sequence ID" value="OGG06496.1"/>
    <property type="molecule type" value="Genomic_DNA"/>
</dbReference>
<evidence type="ECO:0000256" key="4">
    <source>
        <dbReference type="ARBA" id="ARBA00023172"/>
    </source>
</evidence>
<dbReference type="SUPFAM" id="SSF57863">
    <property type="entry name" value="ArfGap/RecO-like zinc finger"/>
    <property type="match status" value="1"/>
</dbReference>
<sequence length="183" mass="21109">MQKTYKTEVIIIKTFDMGETDRRLTVFSRRLGKLIVIAKGVRKINSRRAPYLDLFSHLTLFLSRGRTFDIITDVAPLNVFSKIRENLPSIAVAFHMAELTDRLLPERFPQLQIFSRLLHDLIILNSVKNAQLKALCDNYGLFLLWELGYLPPATVLTGSKLDRFLEEVMEKKIESSRLLTKLS</sequence>
<accession>A0A1F5Z262</accession>
<dbReference type="Pfam" id="PF11967">
    <property type="entry name" value="RecO_N"/>
    <property type="match status" value="1"/>
</dbReference>
<proteinExistence type="inferred from homology"/>
<dbReference type="InterPro" id="IPR003717">
    <property type="entry name" value="RecO"/>
</dbReference>
<reference evidence="9 10" key="1">
    <citation type="journal article" date="2016" name="Nat. Commun.">
        <title>Thousands of microbial genomes shed light on interconnected biogeochemical processes in an aquifer system.</title>
        <authorList>
            <person name="Anantharaman K."/>
            <person name="Brown C.T."/>
            <person name="Hug L.A."/>
            <person name="Sharon I."/>
            <person name="Castelle C.J."/>
            <person name="Probst A.J."/>
            <person name="Thomas B.C."/>
            <person name="Singh A."/>
            <person name="Wilkins M.J."/>
            <person name="Karaoz U."/>
            <person name="Brodie E.L."/>
            <person name="Williams K.H."/>
            <person name="Hubbard S.S."/>
            <person name="Banfield J.F."/>
        </authorList>
    </citation>
    <scope>NUCLEOTIDE SEQUENCE [LARGE SCALE GENOMIC DNA]</scope>
</reference>
<dbReference type="InterPro" id="IPR022572">
    <property type="entry name" value="DNA_rep/recomb_RecO_N"/>
</dbReference>
<evidence type="ECO:0000256" key="6">
    <source>
        <dbReference type="ARBA" id="ARBA00033409"/>
    </source>
</evidence>
<dbReference type="Proteomes" id="UP000177354">
    <property type="component" value="Unassembled WGS sequence"/>
</dbReference>
<protein>
    <recommendedName>
        <fullName evidence="2 7">DNA repair protein RecO</fullName>
    </recommendedName>
    <alternativeName>
        <fullName evidence="6 7">Recombination protein O</fullName>
    </alternativeName>
</protein>
<evidence type="ECO:0000259" key="8">
    <source>
        <dbReference type="Pfam" id="PF11967"/>
    </source>
</evidence>
<dbReference type="GO" id="GO:0006310">
    <property type="term" value="P:DNA recombination"/>
    <property type="evidence" value="ECO:0007669"/>
    <property type="project" value="UniProtKB-UniRule"/>
</dbReference>
<evidence type="ECO:0000313" key="9">
    <source>
        <dbReference type="EMBL" id="OGG06496.1"/>
    </source>
</evidence>